<protein>
    <submittedName>
        <fullName evidence="1">Uncharacterized protein</fullName>
    </submittedName>
</protein>
<dbReference type="EMBL" id="OZ035832">
    <property type="protein sequence ID" value="CAL1571105.1"/>
    <property type="molecule type" value="Genomic_DNA"/>
</dbReference>
<evidence type="ECO:0000313" key="2">
    <source>
        <dbReference type="Proteomes" id="UP001497482"/>
    </source>
</evidence>
<keyword evidence="2" id="KW-1185">Reference proteome</keyword>
<dbReference type="AlphaFoldDB" id="A0AAV2J368"/>
<organism evidence="1 2">
    <name type="scientific">Knipowitschia caucasica</name>
    <name type="common">Caucasian dwarf goby</name>
    <name type="synonym">Pomatoschistus caucasicus</name>
    <dbReference type="NCBI Taxonomy" id="637954"/>
    <lineage>
        <taxon>Eukaryota</taxon>
        <taxon>Metazoa</taxon>
        <taxon>Chordata</taxon>
        <taxon>Craniata</taxon>
        <taxon>Vertebrata</taxon>
        <taxon>Euteleostomi</taxon>
        <taxon>Actinopterygii</taxon>
        <taxon>Neopterygii</taxon>
        <taxon>Teleostei</taxon>
        <taxon>Neoteleostei</taxon>
        <taxon>Acanthomorphata</taxon>
        <taxon>Gobiaria</taxon>
        <taxon>Gobiiformes</taxon>
        <taxon>Gobioidei</taxon>
        <taxon>Gobiidae</taxon>
        <taxon>Gobiinae</taxon>
        <taxon>Knipowitschia</taxon>
    </lineage>
</organism>
<evidence type="ECO:0000313" key="1">
    <source>
        <dbReference type="EMBL" id="CAL1571105.1"/>
    </source>
</evidence>
<gene>
    <name evidence="1" type="ORF">KC01_LOCUS3270</name>
</gene>
<name>A0AAV2J368_KNICA</name>
<accession>A0AAV2J368</accession>
<sequence>MESSLLHFLRQRNIGEALISELEKDKIDTAVIPLMSDHDLEKYVPQFGDRVALVAFCRRNQPANNKAIDRKHLLEKEATIEHPLVSNLTKKLDPVLYTFFPKYAPPTFNALVSCTNSGDVALFTRQPVCVVCA</sequence>
<proteinExistence type="predicted"/>
<dbReference type="Proteomes" id="UP001497482">
    <property type="component" value="Chromosome 10"/>
</dbReference>
<reference evidence="1 2" key="1">
    <citation type="submission" date="2024-04" db="EMBL/GenBank/DDBJ databases">
        <authorList>
            <person name="Waldvogel A.-M."/>
            <person name="Schoenle A."/>
        </authorList>
    </citation>
    <scope>NUCLEOTIDE SEQUENCE [LARGE SCALE GENOMIC DNA]</scope>
</reference>